<dbReference type="Proteomes" id="UP000812844">
    <property type="component" value="Unassembled WGS sequence"/>
</dbReference>
<dbReference type="RefSeq" id="WP_219082359.1">
    <property type="nucleotide sequence ID" value="NZ_JAHBBD010000019.1"/>
</dbReference>
<feature type="region of interest" description="Disordered" evidence="1">
    <location>
        <begin position="1"/>
        <end position="31"/>
    </location>
</feature>
<keyword evidence="3" id="KW-1185">Reference proteome</keyword>
<gene>
    <name evidence="2" type="ORF">KIH73_08080</name>
</gene>
<protein>
    <submittedName>
        <fullName evidence="2">Uncharacterized protein</fullName>
    </submittedName>
</protein>
<sequence length="55" mass="6674">MAERKTVRQMGPDELKEYAARGQREHDEAEQELRRRWDSFDDLLPHTEFRSILDD</sequence>
<evidence type="ECO:0000256" key="1">
    <source>
        <dbReference type="SAM" id="MobiDB-lite"/>
    </source>
</evidence>
<evidence type="ECO:0000313" key="2">
    <source>
        <dbReference type="EMBL" id="MBW3083320.1"/>
    </source>
</evidence>
<organism evidence="2 3">
    <name type="scientific">Bifidobacterium phasiani</name>
    <dbReference type="NCBI Taxonomy" id="2834431"/>
    <lineage>
        <taxon>Bacteria</taxon>
        <taxon>Bacillati</taxon>
        <taxon>Actinomycetota</taxon>
        <taxon>Actinomycetes</taxon>
        <taxon>Bifidobacteriales</taxon>
        <taxon>Bifidobacteriaceae</taxon>
        <taxon>Bifidobacterium</taxon>
    </lineage>
</organism>
<comment type="caution">
    <text evidence="2">The sequence shown here is derived from an EMBL/GenBank/DDBJ whole genome shotgun (WGS) entry which is preliminary data.</text>
</comment>
<proteinExistence type="predicted"/>
<reference evidence="2 3" key="1">
    <citation type="submission" date="2021-05" db="EMBL/GenBank/DDBJ databases">
        <title>Phylogenetic classification of ten novel species belonging to the genus Bifidobacterium comprising B. colchicus sp. nov., B. abeli sp. nov., B. bicoloris sp. nov., B. guerezis sp. nov., B. rosaliae sp. nov., B. santillanensis sp. nov., B. argentati sp. nov., B. amazzoni sp. nov., B. pluviali sp. nov., and B. pinnaculum sp. nov.</title>
        <authorList>
            <person name="Lugli G.A."/>
            <person name="Ruiz Garcia L."/>
            <person name="Margolles A."/>
            <person name="Ventura M."/>
        </authorList>
    </citation>
    <scope>NUCLEOTIDE SEQUENCE [LARGE SCALE GENOMIC DNA]</scope>
    <source>
        <strain evidence="2 3">6T3</strain>
    </source>
</reference>
<evidence type="ECO:0000313" key="3">
    <source>
        <dbReference type="Proteomes" id="UP000812844"/>
    </source>
</evidence>
<accession>A0ABS6W9Y1</accession>
<name>A0ABS6W9Y1_9BIFI</name>
<dbReference type="EMBL" id="JAHBBD010000019">
    <property type="protein sequence ID" value="MBW3083320.1"/>
    <property type="molecule type" value="Genomic_DNA"/>
</dbReference>